<dbReference type="NCBIfam" id="TIGR03236">
    <property type="entry name" value="dnd_assoc_1"/>
    <property type="match status" value="1"/>
</dbReference>
<dbReference type="InterPro" id="IPR017645">
    <property type="entry name" value="Dnd_assoc_1"/>
</dbReference>
<keyword evidence="2" id="KW-1185">Reference proteome</keyword>
<reference evidence="2" key="2">
    <citation type="submission" date="2019-06" db="EMBL/GenBank/DDBJ databases">
        <title>Co-occurence of chitin degradation, pigmentation and bioactivity in marine Pseudoalteromonas.</title>
        <authorList>
            <person name="Sonnenschein E.C."/>
            <person name="Bech P.K."/>
        </authorList>
    </citation>
    <scope>NUCLEOTIDE SEQUENCE [LARGE SCALE GENOMIC DNA]</scope>
    <source>
        <strain evidence="2">S3895</strain>
    </source>
</reference>
<proteinExistence type="predicted"/>
<gene>
    <name evidence="1" type="primary">dptG</name>
    <name evidence="1" type="ORF">CWC20_12685</name>
</gene>
<dbReference type="RefSeq" id="WP_138676535.1">
    <property type="nucleotide sequence ID" value="NZ_PNBW01000056.1"/>
</dbReference>
<dbReference type="EMBL" id="PNBW01000056">
    <property type="protein sequence ID" value="TMO73655.1"/>
    <property type="molecule type" value="Genomic_DNA"/>
</dbReference>
<name>A0ABY2VWC7_9GAMM</name>
<dbReference type="Proteomes" id="UP000307164">
    <property type="component" value="Unassembled WGS sequence"/>
</dbReference>
<organism evidence="1 2">
    <name type="scientific">Pseudoalteromonas aurantia</name>
    <dbReference type="NCBI Taxonomy" id="43654"/>
    <lineage>
        <taxon>Bacteria</taxon>
        <taxon>Pseudomonadati</taxon>
        <taxon>Pseudomonadota</taxon>
        <taxon>Gammaproteobacteria</taxon>
        <taxon>Alteromonadales</taxon>
        <taxon>Pseudoalteromonadaceae</taxon>
        <taxon>Pseudoalteromonas</taxon>
    </lineage>
</organism>
<protein>
    <submittedName>
        <fullName evidence="1">DNA phosphorothioation-dependent restriction protein DptG</fullName>
    </submittedName>
</protein>
<evidence type="ECO:0000313" key="1">
    <source>
        <dbReference type="EMBL" id="TMO73655.1"/>
    </source>
</evidence>
<sequence>MLKETLTPPSQNKVSSFLPVTTKDEHYKFCWDTILGFFVSLMYDKAIVTESAESFKNLCEKRITEKVDEVELWSVLEKMYFENDQLYKVSPELLIFRVIKGEIHKNDKRLGAMFAGLLNGFSLTKSPESELNFLEQEIKNEFDCFYVTGKTAEEKYKKLPTYLPFLTTYFQKDLAFLNEHPHYLLNNFNAMIRLYGFLYIAQMALNIKDWTNGEPKSKPCYFILDNERASEERTQVKTFGYKQLYKDIHFLFPYLFMNEALQPNDKIRPLWQLYTELNEKNSDEQKSILAKLNKFGNDFVQQRVAAKRFNNEQAWQNQDSIEDAISALLKVTYAQFDRKTGRLFKYNETPVKGMINHILNPFIHRRGKAGQVLTFNQDLVVLVTNLAIGKEDKLRFHELIKEFEARGIFFDKQSHQTLIDFYERMGNVERMSDSGDAVYVRKTV</sequence>
<evidence type="ECO:0000313" key="2">
    <source>
        <dbReference type="Proteomes" id="UP000307164"/>
    </source>
</evidence>
<comment type="caution">
    <text evidence="1">The sequence shown here is derived from an EMBL/GenBank/DDBJ whole genome shotgun (WGS) entry which is preliminary data.</text>
</comment>
<accession>A0ABY2VWC7</accession>
<reference evidence="1 2" key="1">
    <citation type="submission" date="2018-01" db="EMBL/GenBank/DDBJ databases">
        <authorList>
            <person name="Paulsen S."/>
            <person name="Gram L.K."/>
        </authorList>
    </citation>
    <scope>NUCLEOTIDE SEQUENCE [LARGE SCALE GENOMIC DNA]</scope>
    <source>
        <strain evidence="1 2">S3895</strain>
    </source>
</reference>